<dbReference type="GeneID" id="99785170"/>
<protein>
    <submittedName>
        <fullName evidence="2">LuxR C-terminal-related transcriptional regulator</fullName>
    </submittedName>
</protein>
<dbReference type="GO" id="GO:0006355">
    <property type="term" value="P:regulation of DNA-templated transcription"/>
    <property type="evidence" value="ECO:0007669"/>
    <property type="project" value="InterPro"/>
</dbReference>
<dbReference type="Proteomes" id="UP001199070">
    <property type="component" value="Unassembled WGS sequence"/>
</dbReference>
<accession>A0AAW4TBA4</accession>
<dbReference type="InterPro" id="IPR036388">
    <property type="entry name" value="WH-like_DNA-bd_sf"/>
</dbReference>
<sequence>MQRDQLIGDLYEAALQPDGFLEVFHRVSESLGANVFHMFSWDAARNAPQFSIYSPRAEFTEIIALYDQYYGALDPRRGFVENAPLGEFVCCQDHLTDRDVERSEFFQDFQIPSGFRYLMGIRFARPGSDNILLGLLRARDRAPYSSEERATLTGMAGHLQRSINLWRDARVLHRDATLGAELMEELGLSVFALDRHARVVFVNRAAESMLRATTCLKLENGYLSATSAPQNDALKAALTRVAKTRKSESLALSGTLVAAHEVFLGIAALSGQALHATFGDATMLITVRRRSAAPLVVAQQLRQSFGLSSAEAAVAEALINGKTPDECAASAGVSLATVRTQLRAIYEKTHSRNQAEAVGRMLWVLPQGRTISQ</sequence>
<dbReference type="SMART" id="SM00421">
    <property type="entry name" value="HTH_LUXR"/>
    <property type="match status" value="1"/>
</dbReference>
<dbReference type="AlphaFoldDB" id="A0AAW4TBA4"/>
<dbReference type="EMBL" id="JAIZTC010000001">
    <property type="protein sequence ID" value="MCA8378189.1"/>
    <property type="molecule type" value="Genomic_DNA"/>
</dbReference>
<evidence type="ECO:0000313" key="2">
    <source>
        <dbReference type="EMBL" id="MCA8378189.1"/>
    </source>
</evidence>
<evidence type="ECO:0000259" key="1">
    <source>
        <dbReference type="SMART" id="SM00421"/>
    </source>
</evidence>
<dbReference type="InterPro" id="IPR016032">
    <property type="entry name" value="Sig_transdc_resp-reg_C-effctor"/>
</dbReference>
<comment type="caution">
    <text evidence="2">The sequence shown here is derived from an EMBL/GenBank/DDBJ whole genome shotgun (WGS) entry which is preliminary data.</text>
</comment>
<proteinExistence type="predicted"/>
<dbReference type="RefSeq" id="WP_074804805.1">
    <property type="nucleotide sequence ID" value="NZ_CADEQA010000003.1"/>
</dbReference>
<gene>
    <name evidence="2" type="ORF">LGN22_04740</name>
</gene>
<dbReference type="Gene3D" id="1.10.10.10">
    <property type="entry name" value="Winged helix-like DNA-binding domain superfamily/Winged helix DNA-binding domain"/>
    <property type="match status" value="1"/>
</dbReference>
<reference evidence="2" key="1">
    <citation type="submission" date="2023-08" db="EMBL/GenBank/DDBJ databases">
        <title>A collection of bacterial strains from the Burkholderia cepacia Research Laboratory and Repository.</title>
        <authorList>
            <person name="Lipuma J."/>
            <person name="Spilker T."/>
        </authorList>
    </citation>
    <scope>NUCLEOTIDE SEQUENCE</scope>
    <source>
        <strain evidence="2">AU0862</strain>
    </source>
</reference>
<organism evidence="2 3">
    <name type="scientific">Burkholderia cenocepacia</name>
    <dbReference type="NCBI Taxonomy" id="95486"/>
    <lineage>
        <taxon>Bacteria</taxon>
        <taxon>Pseudomonadati</taxon>
        <taxon>Pseudomonadota</taxon>
        <taxon>Betaproteobacteria</taxon>
        <taxon>Burkholderiales</taxon>
        <taxon>Burkholderiaceae</taxon>
        <taxon>Burkholderia</taxon>
        <taxon>Burkholderia cepacia complex</taxon>
    </lineage>
</organism>
<dbReference type="GO" id="GO:0003677">
    <property type="term" value="F:DNA binding"/>
    <property type="evidence" value="ECO:0007669"/>
    <property type="project" value="InterPro"/>
</dbReference>
<feature type="domain" description="HTH luxR-type" evidence="1">
    <location>
        <begin position="304"/>
        <end position="361"/>
    </location>
</feature>
<dbReference type="InterPro" id="IPR000792">
    <property type="entry name" value="Tscrpt_reg_LuxR_C"/>
</dbReference>
<evidence type="ECO:0000313" key="3">
    <source>
        <dbReference type="Proteomes" id="UP001199070"/>
    </source>
</evidence>
<dbReference type="SUPFAM" id="SSF46894">
    <property type="entry name" value="C-terminal effector domain of the bipartite response regulators"/>
    <property type="match status" value="1"/>
</dbReference>
<name>A0AAW4TBA4_9BURK</name>